<dbReference type="PROSITE" id="PS50835">
    <property type="entry name" value="IG_LIKE"/>
    <property type="match status" value="1"/>
</dbReference>
<dbReference type="EnsemblMetazoa" id="ISCW005529-RA">
    <property type="protein sequence ID" value="ISCW005529-PA"/>
    <property type="gene ID" value="ISCW005529"/>
</dbReference>
<evidence type="ECO:0000313" key="3">
    <source>
        <dbReference type="EMBL" id="EEC08825.1"/>
    </source>
</evidence>
<dbReference type="EMBL" id="DS764687">
    <property type="protein sequence ID" value="EEC08825.1"/>
    <property type="molecule type" value="Genomic_DNA"/>
</dbReference>
<dbReference type="VEuPathDB" id="VectorBase:ISCI005529"/>
<evidence type="ECO:0000259" key="2">
    <source>
        <dbReference type="PROSITE" id="PS50835"/>
    </source>
</evidence>
<dbReference type="Pfam" id="PF08205">
    <property type="entry name" value="C2-set_2"/>
    <property type="match status" value="1"/>
</dbReference>
<feature type="domain" description="Ig-like" evidence="2">
    <location>
        <begin position="34"/>
        <end position="130"/>
    </location>
</feature>
<organism>
    <name type="scientific">Ixodes scapularis</name>
    <name type="common">Black-legged tick</name>
    <name type="synonym">Deer tick</name>
    <dbReference type="NCBI Taxonomy" id="6945"/>
    <lineage>
        <taxon>Eukaryota</taxon>
        <taxon>Metazoa</taxon>
        <taxon>Ecdysozoa</taxon>
        <taxon>Arthropoda</taxon>
        <taxon>Chelicerata</taxon>
        <taxon>Arachnida</taxon>
        <taxon>Acari</taxon>
        <taxon>Parasitiformes</taxon>
        <taxon>Ixodida</taxon>
        <taxon>Ixodoidea</taxon>
        <taxon>Ixodidae</taxon>
        <taxon>Ixodinae</taxon>
        <taxon>Ixodes</taxon>
    </lineage>
</organism>
<dbReference type="Gene3D" id="2.60.40.10">
    <property type="entry name" value="Immunoglobulins"/>
    <property type="match status" value="1"/>
</dbReference>
<dbReference type="AlphaFoldDB" id="B7PQF3"/>
<dbReference type="VEuPathDB" id="VectorBase:ISCW005529"/>
<dbReference type="InterPro" id="IPR007110">
    <property type="entry name" value="Ig-like_dom"/>
</dbReference>
<dbReference type="HOGENOM" id="CLU_1898540_0_0_1"/>
<dbReference type="SUPFAM" id="SSF48726">
    <property type="entry name" value="Immunoglobulin"/>
    <property type="match status" value="1"/>
</dbReference>
<dbReference type="EMBL" id="ABJB010319380">
    <property type="status" value="NOT_ANNOTATED_CDS"/>
    <property type="molecule type" value="Genomic_DNA"/>
</dbReference>
<dbReference type="VEuPathDB" id="VectorBase:ISCP_011362"/>
<dbReference type="InterPro" id="IPR036179">
    <property type="entry name" value="Ig-like_dom_sf"/>
</dbReference>
<dbReference type="OrthoDB" id="6513471at2759"/>
<dbReference type="PaxDb" id="6945-B7PQF3"/>
<dbReference type="Proteomes" id="UP000001555">
    <property type="component" value="Unassembled WGS sequence"/>
</dbReference>
<keyword evidence="5" id="KW-1185">Reference proteome</keyword>
<sequence>MVAPTISDEAGSLVGPKLGPLVEGDSLTLLCLPPPVAPVGATLVRRGPLVAGVSAELECVTWGSRPEALVNWTLGGVSLPTAFVHWDGNVSTATVSLLPTAGHDGLRLTCSAANPRAPTLPAVQDSRVLDVRCE</sequence>
<dbReference type="InParanoid" id="B7PQF3"/>
<evidence type="ECO:0000313" key="5">
    <source>
        <dbReference type="Proteomes" id="UP000001555"/>
    </source>
</evidence>
<dbReference type="PANTHER" id="PTHR23278">
    <property type="entry name" value="SIDESTEP PROTEIN"/>
    <property type="match status" value="1"/>
</dbReference>
<name>B7PQF3_IXOSC</name>
<reference evidence="3 5" key="1">
    <citation type="submission" date="2008-03" db="EMBL/GenBank/DDBJ databases">
        <title>Annotation of Ixodes scapularis.</title>
        <authorList>
            <consortium name="Ixodes scapularis Genome Project Consortium"/>
            <person name="Caler E."/>
            <person name="Hannick L.I."/>
            <person name="Bidwell S."/>
            <person name="Joardar V."/>
            <person name="Thiagarajan M."/>
            <person name="Amedeo P."/>
            <person name="Galinsky K.J."/>
            <person name="Schobel S."/>
            <person name="Inman J."/>
            <person name="Hostetler J."/>
            <person name="Miller J."/>
            <person name="Hammond M."/>
            <person name="Megy K."/>
            <person name="Lawson D."/>
            <person name="Kodira C."/>
            <person name="Sutton G."/>
            <person name="Meyer J."/>
            <person name="Hill C.A."/>
            <person name="Birren B."/>
            <person name="Nene V."/>
            <person name="Collins F."/>
            <person name="Alarcon-Chaidez F."/>
            <person name="Wikel S."/>
            <person name="Strausberg R."/>
        </authorList>
    </citation>
    <scope>NUCLEOTIDE SEQUENCE [LARGE SCALE GENOMIC DNA]</scope>
    <source>
        <strain evidence="5">Wikel</strain>
        <strain evidence="3">Wikel colony</strain>
    </source>
</reference>
<keyword evidence="1" id="KW-1015">Disulfide bond</keyword>
<protein>
    <recommendedName>
        <fullName evidence="2">Ig-like domain-containing protein</fullName>
    </recommendedName>
</protein>
<evidence type="ECO:0000256" key="1">
    <source>
        <dbReference type="ARBA" id="ARBA00023157"/>
    </source>
</evidence>
<dbReference type="EMBL" id="ABJB010451666">
    <property type="status" value="NOT_ANNOTATED_CDS"/>
    <property type="molecule type" value="Genomic_DNA"/>
</dbReference>
<accession>B7PQF3</accession>
<proteinExistence type="predicted"/>
<gene>
    <name evidence="3" type="ORF">IscW_ISCW005529</name>
</gene>
<evidence type="ECO:0000313" key="4">
    <source>
        <dbReference type="EnsemblMetazoa" id="ISCW005529-PA"/>
    </source>
</evidence>
<reference evidence="4" key="2">
    <citation type="submission" date="2020-05" db="UniProtKB">
        <authorList>
            <consortium name="EnsemblMetazoa"/>
        </authorList>
    </citation>
    <scope>IDENTIFICATION</scope>
    <source>
        <strain evidence="4">wikel</strain>
    </source>
</reference>
<dbReference type="InterPro" id="IPR013162">
    <property type="entry name" value="CD80_C2-set"/>
</dbReference>
<dbReference type="InterPro" id="IPR013783">
    <property type="entry name" value="Ig-like_fold"/>
</dbReference>
<dbReference type="PANTHER" id="PTHR23278:SF19">
    <property type="entry name" value="OBSCURIN"/>
    <property type="match status" value="1"/>
</dbReference>